<dbReference type="Pfam" id="PF05648">
    <property type="entry name" value="PEX11"/>
    <property type="match status" value="1"/>
</dbReference>
<dbReference type="Gene3D" id="3.40.50.1820">
    <property type="entry name" value="alpha/beta hydrolase"/>
    <property type="match status" value="2"/>
</dbReference>
<dbReference type="EnsemblMetazoa" id="ACUA003673-RA">
    <property type="protein sequence ID" value="ACUA003673-PA"/>
    <property type="gene ID" value="ACUA003673"/>
</dbReference>
<evidence type="ECO:0000259" key="12">
    <source>
        <dbReference type="Pfam" id="PF04083"/>
    </source>
</evidence>
<comment type="similarity">
    <text evidence="1">Belongs to the AB hydrolase superfamily. Lipase family.</text>
</comment>
<dbReference type="AlphaFoldDB" id="A0A182LWK6"/>
<dbReference type="GO" id="GO:0016787">
    <property type="term" value="F:hydrolase activity"/>
    <property type="evidence" value="ECO:0007669"/>
    <property type="project" value="UniProtKB-KW"/>
</dbReference>
<evidence type="ECO:0000313" key="13">
    <source>
        <dbReference type="EnsemblMetazoa" id="ACUA003673-PA"/>
    </source>
</evidence>
<dbReference type="InterPro" id="IPR000073">
    <property type="entry name" value="AB_hydrolase_1"/>
</dbReference>
<keyword evidence="4" id="KW-0442">Lipid degradation</keyword>
<dbReference type="Pfam" id="PF04083">
    <property type="entry name" value="Abhydro_lipase"/>
    <property type="match status" value="1"/>
</dbReference>
<comment type="subcellular location">
    <subcellularLocation>
        <location evidence="9">Peroxisome membrane</location>
    </subcellularLocation>
</comment>
<keyword evidence="2" id="KW-0732">Signal</keyword>
<evidence type="ECO:0000256" key="5">
    <source>
        <dbReference type="ARBA" id="ARBA00023098"/>
    </source>
</evidence>
<keyword evidence="7" id="KW-0576">Peroxisome</keyword>
<protein>
    <recommendedName>
        <fullName evidence="15">Partial AB-hydrolase lipase domain-containing protein</fullName>
    </recommendedName>
</protein>
<evidence type="ECO:0000256" key="9">
    <source>
        <dbReference type="ARBA" id="ARBA00046271"/>
    </source>
</evidence>
<accession>A0A182LWK6</accession>
<dbReference type="PANTHER" id="PTHR11005">
    <property type="entry name" value="LYSOSOMAL ACID LIPASE-RELATED"/>
    <property type="match status" value="1"/>
</dbReference>
<dbReference type="GO" id="GO:0016559">
    <property type="term" value="P:peroxisome fission"/>
    <property type="evidence" value="ECO:0007669"/>
    <property type="project" value="InterPro"/>
</dbReference>
<evidence type="ECO:0000256" key="3">
    <source>
        <dbReference type="ARBA" id="ARBA00022801"/>
    </source>
</evidence>
<dbReference type="InterPro" id="IPR008733">
    <property type="entry name" value="PEX11"/>
</dbReference>
<dbReference type="SUPFAM" id="SSF53474">
    <property type="entry name" value="alpha/beta-Hydrolases"/>
    <property type="match status" value="2"/>
</dbReference>
<reference evidence="13" key="2">
    <citation type="submission" date="2020-05" db="UniProtKB">
        <authorList>
            <consortium name="EnsemblMetazoa"/>
        </authorList>
    </citation>
    <scope>IDENTIFICATION</scope>
    <source>
        <strain evidence="13">A-37</strain>
    </source>
</reference>
<feature type="transmembrane region" description="Helical" evidence="10">
    <location>
        <begin position="863"/>
        <end position="881"/>
    </location>
</feature>
<keyword evidence="5" id="KW-0443">Lipid metabolism</keyword>
<dbReference type="EMBL" id="AXCM01000743">
    <property type="status" value="NOT_ANNOTATED_CDS"/>
    <property type="molecule type" value="Genomic_DNA"/>
</dbReference>
<dbReference type="InterPro" id="IPR006693">
    <property type="entry name" value="AB_hydrolase_lipase"/>
</dbReference>
<evidence type="ECO:0000313" key="14">
    <source>
        <dbReference type="Proteomes" id="UP000075883"/>
    </source>
</evidence>
<dbReference type="GO" id="GO:0005778">
    <property type="term" value="C:peroxisomal membrane"/>
    <property type="evidence" value="ECO:0007669"/>
    <property type="project" value="UniProtKB-SubCell"/>
</dbReference>
<dbReference type="Pfam" id="PF00561">
    <property type="entry name" value="Abhydrolase_1"/>
    <property type="match status" value="1"/>
</dbReference>
<evidence type="ECO:0000256" key="6">
    <source>
        <dbReference type="ARBA" id="ARBA00023136"/>
    </source>
</evidence>
<dbReference type="Proteomes" id="UP000075883">
    <property type="component" value="Unassembled WGS sequence"/>
</dbReference>
<proteinExistence type="inferred from homology"/>
<reference evidence="14" key="1">
    <citation type="submission" date="2013-09" db="EMBL/GenBank/DDBJ databases">
        <title>The Genome Sequence of Anopheles culicifacies species A.</title>
        <authorList>
            <consortium name="The Broad Institute Genomics Platform"/>
            <person name="Neafsey D.E."/>
            <person name="Besansky N."/>
            <person name="Howell P."/>
            <person name="Walton C."/>
            <person name="Young S.K."/>
            <person name="Zeng Q."/>
            <person name="Gargeya S."/>
            <person name="Fitzgerald M."/>
            <person name="Haas B."/>
            <person name="Abouelleil A."/>
            <person name="Allen A.W."/>
            <person name="Alvarado L."/>
            <person name="Arachchi H.M."/>
            <person name="Berlin A.M."/>
            <person name="Chapman S.B."/>
            <person name="Gainer-Dewar J."/>
            <person name="Goldberg J."/>
            <person name="Griggs A."/>
            <person name="Gujja S."/>
            <person name="Hansen M."/>
            <person name="Howarth C."/>
            <person name="Imamovic A."/>
            <person name="Ireland A."/>
            <person name="Larimer J."/>
            <person name="McCowan C."/>
            <person name="Murphy C."/>
            <person name="Pearson M."/>
            <person name="Poon T.W."/>
            <person name="Priest M."/>
            <person name="Roberts A."/>
            <person name="Saif S."/>
            <person name="Shea T."/>
            <person name="Sisk P."/>
            <person name="Sykes S."/>
            <person name="Wortman J."/>
            <person name="Nusbaum C."/>
            <person name="Birren B."/>
        </authorList>
    </citation>
    <scope>NUCLEOTIDE SEQUENCE [LARGE SCALE GENOMIC DNA]</scope>
    <source>
        <strain evidence="14">A-37</strain>
    </source>
</reference>
<name>A0A182LWK6_9DIPT</name>
<keyword evidence="8" id="KW-0325">Glycoprotein</keyword>
<evidence type="ECO:0000256" key="2">
    <source>
        <dbReference type="ARBA" id="ARBA00022729"/>
    </source>
</evidence>
<dbReference type="FunFam" id="3.40.50.1820:FF:000057">
    <property type="entry name" value="Lipase"/>
    <property type="match status" value="2"/>
</dbReference>
<keyword evidence="3" id="KW-0378">Hydrolase</keyword>
<keyword evidence="14" id="KW-1185">Reference proteome</keyword>
<feature type="domain" description="AB hydrolase-1" evidence="11">
    <location>
        <begin position="44"/>
        <end position="333"/>
    </location>
</feature>
<evidence type="ECO:0000256" key="7">
    <source>
        <dbReference type="ARBA" id="ARBA00023140"/>
    </source>
</evidence>
<evidence type="ECO:0000256" key="8">
    <source>
        <dbReference type="ARBA" id="ARBA00023180"/>
    </source>
</evidence>
<dbReference type="InterPro" id="IPR029058">
    <property type="entry name" value="AB_hydrolase_fold"/>
</dbReference>
<feature type="domain" description="Partial AB-hydrolase lipase" evidence="12">
    <location>
        <begin position="367"/>
        <end position="423"/>
    </location>
</feature>
<dbReference type="VEuPathDB" id="VectorBase:ACUA003673"/>
<keyword evidence="10" id="KW-0812">Transmembrane</keyword>
<evidence type="ECO:0008006" key="15">
    <source>
        <dbReference type="Google" id="ProtNLM"/>
    </source>
</evidence>
<evidence type="ECO:0000256" key="10">
    <source>
        <dbReference type="SAM" id="Phobius"/>
    </source>
</evidence>
<keyword evidence="10" id="KW-1133">Transmembrane helix</keyword>
<evidence type="ECO:0000259" key="11">
    <source>
        <dbReference type="Pfam" id="PF00561"/>
    </source>
</evidence>
<dbReference type="GO" id="GO:0016042">
    <property type="term" value="P:lipid catabolic process"/>
    <property type="evidence" value="ECO:0007669"/>
    <property type="project" value="UniProtKB-KW"/>
</dbReference>
<keyword evidence="6 10" id="KW-0472">Membrane</keyword>
<organism evidence="13 14">
    <name type="scientific">Anopheles culicifacies</name>
    <dbReference type="NCBI Taxonomy" id="139723"/>
    <lineage>
        <taxon>Eukaryota</taxon>
        <taxon>Metazoa</taxon>
        <taxon>Ecdysozoa</taxon>
        <taxon>Arthropoda</taxon>
        <taxon>Hexapoda</taxon>
        <taxon>Insecta</taxon>
        <taxon>Pterygota</taxon>
        <taxon>Neoptera</taxon>
        <taxon>Endopterygota</taxon>
        <taxon>Diptera</taxon>
        <taxon>Nematocera</taxon>
        <taxon>Culicoidea</taxon>
        <taxon>Culicidae</taxon>
        <taxon>Anophelinae</taxon>
        <taxon>Anopheles</taxon>
        <taxon>culicifacies species complex</taxon>
    </lineage>
</organism>
<evidence type="ECO:0000256" key="1">
    <source>
        <dbReference type="ARBA" id="ARBA00010701"/>
    </source>
</evidence>
<evidence type="ECO:0000256" key="4">
    <source>
        <dbReference type="ARBA" id="ARBA00022963"/>
    </source>
</evidence>
<dbReference type="STRING" id="139723.A0A182LWK6"/>
<sequence>MAVSELIQKYGYPIEQHEVITADGYVLTLTRIPPKGKATKHSHPILLVHGLFASSADFLIIGPNNSLAYLLADQGHDVWLADLRGNRYSHRHIKWGSDSRAYWNYSWHEMGYFDLPATIDHILQVTGTRRLHYIGYSQGTTVFFVMASSRPEYNDKIVRMYALSPAVYVEHVRSPIFRWLAENSATVKSFLDSLGLWQVLPHNKAQYALQRALCPARKTRSFCVLLIEQIVGPNPNGTDRLAQHVIAGHNPSGASSKQLLHFAQLNRCGRFQQFDYGHKEQNLAAYGQEEPPIYNLSAVTTPVVIFYGLNDWMVDPSNIVRLADELPNVISMNAVEDHNFNHLDFMTAKRVRALVYDKILRELQELMELITKYGYRGQAYTVTTSDGYRLGVHRLARKEGPDPKQLPILIIHGLLGSSADWVLIGPKDALAYQLANAGYDVWLGNTRGNRYSRQHEQRSPDDAEFWNFSWHEKGMYDLPAMIDFILNKTQTPSRQIYYIGYSEGTTVYFTMTSNLPEYNGKIRLAHAIAPAVLLEEVRSPLLLSLSENAGLLVSIAQISNIGEILRWSEQQNGFLRSVCPPYARRNPCVVIFENLFGPNTEAIDMTTLQAMMGHCPSGAALKEGQHYNQIMQTGIFRPYQEDTELIVKPYNLSASNVPVHIFYGLNDWIIHPKNIIRTLCYTTKLASGLCAQSDPARSKKLAIFSSKMSQTRATLRLFDDLPMLAYSLSYGYGSKEPDRWMGLIGFVTNLIDHAYYPVDKICWLIEHNLLNVENPTRWDTINSMLWVASIYLNLMKTIRSFTVMEQHKSCIDKKENESSQAFRMLLIKQRMEAISILRLSLDLIHAGSTLPKGMLWGGRFQTWHVGLIGSISSLLGLYQYVAKKRIVKQSS</sequence>